<organism evidence="1 2">
    <name type="scientific">Racocetra fulgida</name>
    <dbReference type="NCBI Taxonomy" id="60492"/>
    <lineage>
        <taxon>Eukaryota</taxon>
        <taxon>Fungi</taxon>
        <taxon>Fungi incertae sedis</taxon>
        <taxon>Mucoromycota</taxon>
        <taxon>Glomeromycotina</taxon>
        <taxon>Glomeromycetes</taxon>
        <taxon>Diversisporales</taxon>
        <taxon>Gigasporaceae</taxon>
        <taxon>Racocetra</taxon>
    </lineage>
</organism>
<evidence type="ECO:0000313" key="2">
    <source>
        <dbReference type="Proteomes" id="UP000789396"/>
    </source>
</evidence>
<keyword evidence="2" id="KW-1185">Reference proteome</keyword>
<dbReference type="EMBL" id="CAJVPZ010075576">
    <property type="protein sequence ID" value="CAG8803988.1"/>
    <property type="molecule type" value="Genomic_DNA"/>
</dbReference>
<feature type="non-terminal residue" evidence="1">
    <location>
        <position position="1"/>
    </location>
</feature>
<proteinExistence type="predicted"/>
<accession>A0A9N9JYW5</accession>
<sequence>SLPNKSQIEKFLKAIIEKRLNEDDIIIPDIKDSYKGALVKWVLKEDGKLFQASKFDKNTKKWESVGGYWNIRPKHIKISSKFVYSCELLGNEDLAMITSVGLLIWSIWKKDKIRLQYYKGFPFQAPYLYEKDYNNRFILGTYKSIEFYKKMGFEVKKSHIKKLLYEIQECKDDNYLVRLYLSILCHCNTYISWLSQLIPLWKHENKQLTQLDSQECNKNQCKKNSLPSPDFDVITQFYDEFRTGEEGEIYPLKELLEDYLEDK</sequence>
<reference evidence="1" key="1">
    <citation type="submission" date="2021-06" db="EMBL/GenBank/DDBJ databases">
        <authorList>
            <person name="Kallberg Y."/>
            <person name="Tangrot J."/>
            <person name="Rosling A."/>
        </authorList>
    </citation>
    <scope>NUCLEOTIDE SEQUENCE</scope>
    <source>
        <strain evidence="1">IN212</strain>
    </source>
</reference>
<name>A0A9N9JYW5_9GLOM</name>
<gene>
    <name evidence="1" type="ORF">RFULGI_LOCUS18032</name>
</gene>
<dbReference type="OrthoDB" id="2431548at2759"/>
<evidence type="ECO:0000313" key="1">
    <source>
        <dbReference type="EMBL" id="CAG8803988.1"/>
    </source>
</evidence>
<feature type="non-terminal residue" evidence="1">
    <location>
        <position position="263"/>
    </location>
</feature>
<protein>
    <submittedName>
        <fullName evidence="1">2664_t:CDS:1</fullName>
    </submittedName>
</protein>
<dbReference type="AlphaFoldDB" id="A0A9N9JYW5"/>
<comment type="caution">
    <text evidence="1">The sequence shown here is derived from an EMBL/GenBank/DDBJ whole genome shotgun (WGS) entry which is preliminary data.</text>
</comment>
<dbReference type="Proteomes" id="UP000789396">
    <property type="component" value="Unassembled WGS sequence"/>
</dbReference>